<feature type="compositionally biased region" description="Low complexity" evidence="1">
    <location>
        <begin position="276"/>
        <end position="338"/>
    </location>
</feature>
<dbReference type="AlphaFoldDB" id="A0A226ENQ4"/>
<comment type="caution">
    <text evidence="2">The sequence shown here is derived from an EMBL/GenBank/DDBJ whole genome shotgun (WGS) entry which is preliminary data.</text>
</comment>
<proteinExistence type="predicted"/>
<feature type="compositionally biased region" description="Polar residues" evidence="1">
    <location>
        <begin position="353"/>
        <end position="362"/>
    </location>
</feature>
<feature type="compositionally biased region" description="Low complexity" evidence="1">
    <location>
        <begin position="223"/>
        <end position="249"/>
    </location>
</feature>
<evidence type="ECO:0000256" key="1">
    <source>
        <dbReference type="SAM" id="MobiDB-lite"/>
    </source>
</evidence>
<evidence type="ECO:0000313" key="2">
    <source>
        <dbReference type="EMBL" id="OXA58920.1"/>
    </source>
</evidence>
<sequence length="467" mass="51402">MMVVLTRLQQCKLKKSIFKRRKVRESCTHAANCPQVGDVSACSLSRERCGLIDSFPFRVECRPTRAGPGPPRPQQQTIPFNHHLTSCPVLEGPSAKRFNPWPDLYTPDITAKVWESPIVLEGTARSRSEVRPDGTFGVTFDLHRVVKGDAPLLRRRRQFRLQFLENFDPSSEHFNRDRDLFSGSPNRRNNNPKNLNSKNNTTTTSTTSALLSSQSQYHPPPNSKSRSVPSSNSNNNNNNFNTVYNSHSNPPRSSAAGGGGTMTISTGRSSSLNTKQLHQSSQLQLYHQQQSRTLSGATGSTTRQGQGQGQPAPRQQPARSQVSSASSQFQQFRQSPSSIGGRPTPRPPTYYRNSSLGGNSPFQLRPPVNNPNNNNNVNRNLGGGGGSAMGRRSGRNASNYPRNLPLLQQLQPVPKCVPPKATVKTGRKYYVFAAKVENHFIAVFSAELANKRNTKAVESILCPGCGE</sequence>
<dbReference type="OrthoDB" id="6133584at2759"/>
<dbReference type="EMBL" id="LNIX01000002">
    <property type="protein sequence ID" value="OXA58920.1"/>
    <property type="molecule type" value="Genomic_DNA"/>
</dbReference>
<feature type="region of interest" description="Disordered" evidence="1">
    <location>
        <begin position="172"/>
        <end position="401"/>
    </location>
</feature>
<protein>
    <submittedName>
        <fullName evidence="2">Uncharacterized protein</fullName>
    </submittedName>
</protein>
<name>A0A226ENQ4_FOLCA</name>
<dbReference type="Proteomes" id="UP000198287">
    <property type="component" value="Unassembled WGS sequence"/>
</dbReference>
<feature type="compositionally biased region" description="Low complexity" evidence="1">
    <location>
        <begin position="365"/>
        <end position="380"/>
    </location>
</feature>
<feature type="compositionally biased region" description="Polar residues" evidence="1">
    <location>
        <begin position="262"/>
        <end position="275"/>
    </location>
</feature>
<reference evidence="2 3" key="1">
    <citation type="submission" date="2015-12" db="EMBL/GenBank/DDBJ databases">
        <title>The genome of Folsomia candida.</title>
        <authorList>
            <person name="Faddeeva A."/>
            <person name="Derks M.F."/>
            <person name="Anvar Y."/>
            <person name="Smit S."/>
            <person name="Van Straalen N."/>
            <person name="Roelofs D."/>
        </authorList>
    </citation>
    <scope>NUCLEOTIDE SEQUENCE [LARGE SCALE GENOMIC DNA]</scope>
    <source>
        <strain evidence="2 3">VU population</strain>
        <tissue evidence="2">Whole body</tissue>
    </source>
</reference>
<evidence type="ECO:0000313" key="3">
    <source>
        <dbReference type="Proteomes" id="UP000198287"/>
    </source>
</evidence>
<organism evidence="2 3">
    <name type="scientific">Folsomia candida</name>
    <name type="common">Springtail</name>
    <dbReference type="NCBI Taxonomy" id="158441"/>
    <lineage>
        <taxon>Eukaryota</taxon>
        <taxon>Metazoa</taxon>
        <taxon>Ecdysozoa</taxon>
        <taxon>Arthropoda</taxon>
        <taxon>Hexapoda</taxon>
        <taxon>Collembola</taxon>
        <taxon>Entomobryomorpha</taxon>
        <taxon>Isotomoidea</taxon>
        <taxon>Isotomidae</taxon>
        <taxon>Proisotominae</taxon>
        <taxon>Folsomia</taxon>
    </lineage>
</organism>
<gene>
    <name evidence="2" type="ORF">Fcan01_04024</name>
</gene>
<keyword evidence="3" id="KW-1185">Reference proteome</keyword>
<accession>A0A226ENQ4</accession>
<feature type="compositionally biased region" description="Low complexity" evidence="1">
    <location>
        <begin position="184"/>
        <end position="213"/>
    </location>
</feature>